<evidence type="ECO:0000256" key="3">
    <source>
        <dbReference type="ARBA" id="ARBA00022989"/>
    </source>
</evidence>
<dbReference type="Pfam" id="PF13520">
    <property type="entry name" value="AA_permease_2"/>
    <property type="match status" value="1"/>
</dbReference>
<evidence type="ECO:0000256" key="4">
    <source>
        <dbReference type="ARBA" id="ARBA00023136"/>
    </source>
</evidence>
<proteinExistence type="predicted"/>
<keyword evidence="3 5" id="KW-1133">Transmembrane helix</keyword>
<dbReference type="Proteomes" id="UP000358366">
    <property type="component" value="Unassembled WGS sequence"/>
</dbReference>
<evidence type="ECO:0000313" key="8">
    <source>
        <dbReference type="Proteomes" id="UP000261324"/>
    </source>
</evidence>
<keyword evidence="2 5" id="KW-0812">Transmembrane</keyword>
<comment type="subcellular location">
    <subcellularLocation>
        <location evidence="1">Membrane</location>
        <topology evidence="1">Multi-pass membrane protein</topology>
    </subcellularLocation>
</comment>
<feature type="transmembrane region" description="Helical" evidence="5">
    <location>
        <begin position="420"/>
        <end position="440"/>
    </location>
</feature>
<gene>
    <name evidence="7" type="primary">steT</name>
    <name evidence="7" type="ORF">DFSSTS7063_01373</name>
    <name evidence="6" type="ORF">DXC93_01390</name>
</gene>
<dbReference type="Proteomes" id="UP000261324">
    <property type="component" value="Unassembled WGS sequence"/>
</dbReference>
<dbReference type="GO" id="GO:0016020">
    <property type="term" value="C:membrane"/>
    <property type="evidence" value="ECO:0007669"/>
    <property type="project" value="UniProtKB-SubCell"/>
</dbReference>
<feature type="transmembrane region" description="Helical" evidence="5">
    <location>
        <begin position="329"/>
        <end position="348"/>
    </location>
</feature>
<dbReference type="RefSeq" id="WP_005336597.1">
    <property type="nucleotide sequence ID" value="NZ_CABHNI010000027.1"/>
</dbReference>
<feature type="transmembrane region" description="Helical" evidence="5">
    <location>
        <begin position="97"/>
        <end position="117"/>
    </location>
</feature>
<evidence type="ECO:0000313" key="6">
    <source>
        <dbReference type="EMBL" id="RGK86507.1"/>
    </source>
</evidence>
<reference evidence="7 9" key="2">
    <citation type="submission" date="2019-07" db="EMBL/GenBank/DDBJ databases">
        <authorList>
            <person name="Hibberd C M."/>
            <person name="Gehrig L. J."/>
            <person name="Chang H.-W."/>
            <person name="Venkatesh S."/>
        </authorList>
    </citation>
    <scope>NUCLEOTIDE SEQUENCE [LARGE SCALE GENOMIC DNA]</scope>
    <source>
        <strain evidence="7">Dorea_formicigenerans_SSTS_Bg7063</strain>
    </source>
</reference>
<keyword evidence="4 5" id="KW-0472">Membrane</keyword>
<feature type="transmembrane region" description="Helical" evidence="5">
    <location>
        <begin position="15"/>
        <end position="35"/>
    </location>
</feature>
<feature type="transmembrane region" description="Helical" evidence="5">
    <location>
        <begin position="354"/>
        <end position="375"/>
    </location>
</feature>
<dbReference type="GO" id="GO:0015179">
    <property type="term" value="F:L-amino acid transmembrane transporter activity"/>
    <property type="evidence" value="ECO:0007669"/>
    <property type="project" value="TreeGrafter"/>
</dbReference>
<dbReference type="PANTHER" id="PTHR11785:SF512">
    <property type="entry name" value="SOBREMESA, ISOFORM B"/>
    <property type="match status" value="1"/>
</dbReference>
<feature type="transmembrane region" description="Helical" evidence="5">
    <location>
        <begin position="55"/>
        <end position="76"/>
    </location>
</feature>
<feature type="transmembrane region" description="Helical" evidence="5">
    <location>
        <begin position="395"/>
        <end position="414"/>
    </location>
</feature>
<feature type="transmembrane region" description="Helical" evidence="5">
    <location>
        <begin position="197"/>
        <end position="221"/>
    </location>
</feature>
<reference evidence="6 8" key="1">
    <citation type="submission" date="2018-08" db="EMBL/GenBank/DDBJ databases">
        <title>A genome reference for cultivated species of the human gut microbiota.</title>
        <authorList>
            <person name="Zou Y."/>
            <person name="Xue W."/>
            <person name="Luo G."/>
        </authorList>
    </citation>
    <scope>NUCLEOTIDE SEQUENCE [LARGE SCALE GENOMIC DNA]</scope>
    <source>
        <strain evidence="6 8">TF09-3</strain>
    </source>
</reference>
<feature type="transmembrane region" description="Helical" evidence="5">
    <location>
        <begin position="233"/>
        <end position="256"/>
    </location>
</feature>
<evidence type="ECO:0000313" key="9">
    <source>
        <dbReference type="Proteomes" id="UP000358366"/>
    </source>
</evidence>
<sequence>MEQKQEQKQELKKNLGAVTAMATVVGSVIGSGVFFKPQAIYTATGGAPGLGMHAWLITGIVSIAAALTFSEVAIMIPKTGGIVAYLEEIYNPMIGFLAGWVQILLFYPAMISALAVAGGQQMAFFIGDGYIAPVAVAMIIIIIFLNSMGSKIGGSVQVIFTVCKMIPLILLMIFGFVRGAGTNPVFTPMVGEGLSPMVVLGQLMIAILFAFEGWTNVGAIAGEMKNPGKDLPVAIVGGVSLIMAVYFIINLAYLWVLPASELATLTAPASAVAVKILGKLGGQIVSIGIIVSVFGSCNGFILSGSRVAYSLAAEGKFPFHKTFAKLNGAQVPANAIMLVGGIGAFYALSGQFNLLTDLAVFSSWTFYTLTFLGVIKLRKDRPNAVRTYKVPLYPIVPLIAIASGIFVIINQIFLAGHRSTIISIASIIVMLLGLPAYMIIKKDCKNILT</sequence>
<dbReference type="EMBL" id="CABHNI010000027">
    <property type="protein sequence ID" value="VUX05760.1"/>
    <property type="molecule type" value="Genomic_DNA"/>
</dbReference>
<evidence type="ECO:0000256" key="1">
    <source>
        <dbReference type="ARBA" id="ARBA00004141"/>
    </source>
</evidence>
<organism evidence="6 8">
    <name type="scientific">Dorea formicigenerans</name>
    <dbReference type="NCBI Taxonomy" id="39486"/>
    <lineage>
        <taxon>Bacteria</taxon>
        <taxon>Bacillati</taxon>
        <taxon>Bacillota</taxon>
        <taxon>Clostridia</taxon>
        <taxon>Lachnospirales</taxon>
        <taxon>Lachnospiraceae</taxon>
        <taxon>Dorea</taxon>
    </lineage>
</organism>
<protein>
    <submittedName>
        <fullName evidence="6">Amino acid permease</fullName>
    </submittedName>
    <submittedName>
        <fullName evidence="7">Serine/threonine exchanger SteT</fullName>
    </submittedName>
</protein>
<evidence type="ECO:0000313" key="7">
    <source>
        <dbReference type="EMBL" id="VUX05760.1"/>
    </source>
</evidence>
<accession>A0A3E4Q2G9</accession>
<name>A0A3E4Q2G9_9FIRM</name>
<dbReference type="Gene3D" id="1.20.1740.10">
    <property type="entry name" value="Amino acid/polyamine transporter I"/>
    <property type="match status" value="1"/>
</dbReference>
<feature type="transmembrane region" description="Helical" evidence="5">
    <location>
        <begin position="123"/>
        <end position="146"/>
    </location>
</feature>
<evidence type="ECO:0000256" key="2">
    <source>
        <dbReference type="ARBA" id="ARBA00022692"/>
    </source>
</evidence>
<dbReference type="EMBL" id="QSRA01000001">
    <property type="protein sequence ID" value="RGK86507.1"/>
    <property type="molecule type" value="Genomic_DNA"/>
</dbReference>
<evidence type="ECO:0000256" key="5">
    <source>
        <dbReference type="SAM" id="Phobius"/>
    </source>
</evidence>
<dbReference type="InterPro" id="IPR050598">
    <property type="entry name" value="AminoAcid_Transporter"/>
</dbReference>
<feature type="transmembrane region" description="Helical" evidence="5">
    <location>
        <begin position="284"/>
        <end position="309"/>
    </location>
</feature>
<dbReference type="AlphaFoldDB" id="A0A3E4Q2G9"/>
<feature type="transmembrane region" description="Helical" evidence="5">
    <location>
        <begin position="158"/>
        <end position="177"/>
    </location>
</feature>
<dbReference type="PIRSF" id="PIRSF006060">
    <property type="entry name" value="AA_transporter"/>
    <property type="match status" value="1"/>
</dbReference>
<dbReference type="InterPro" id="IPR002293">
    <property type="entry name" value="AA/rel_permease1"/>
</dbReference>
<dbReference type="PANTHER" id="PTHR11785">
    <property type="entry name" value="AMINO ACID TRANSPORTER"/>
    <property type="match status" value="1"/>
</dbReference>